<dbReference type="OrthoDB" id="626167at2759"/>
<evidence type="ECO:0000259" key="2">
    <source>
        <dbReference type="Pfam" id="PF12697"/>
    </source>
</evidence>
<evidence type="ECO:0000259" key="3">
    <source>
        <dbReference type="Pfam" id="PF22939"/>
    </source>
</evidence>
<accession>A0A9P5DQA8</accession>
<dbReference type="InterPro" id="IPR027417">
    <property type="entry name" value="P-loop_NTPase"/>
</dbReference>
<keyword evidence="6" id="KW-1185">Reference proteome</keyword>
<dbReference type="AlphaFoldDB" id="A0A9P5DQA8"/>
<reference evidence="5" key="2">
    <citation type="submission" date="2020-02" db="EMBL/GenBank/DDBJ databases">
        <title>Identification and distribution of gene clusters putatively required for synthesis of sphingolipid metabolism inhibitors in phylogenetically diverse species of the filamentous fungus Fusarium.</title>
        <authorList>
            <person name="Kim H.-S."/>
            <person name="Busman M."/>
            <person name="Brown D.W."/>
            <person name="Divon H."/>
            <person name="Uhlig S."/>
            <person name="Proctor R.H."/>
        </authorList>
    </citation>
    <scope>NUCLEOTIDE SEQUENCE</scope>
    <source>
        <strain evidence="5">NRRL 25174</strain>
    </source>
</reference>
<evidence type="ECO:0000313" key="6">
    <source>
        <dbReference type="Proteomes" id="UP000730481"/>
    </source>
</evidence>
<dbReference type="PANTHER" id="PTHR10039:SF14">
    <property type="entry name" value="NACHT DOMAIN-CONTAINING PROTEIN"/>
    <property type="match status" value="1"/>
</dbReference>
<dbReference type="Pfam" id="PF22939">
    <property type="entry name" value="WHD_GPIID"/>
    <property type="match status" value="1"/>
</dbReference>
<dbReference type="SUPFAM" id="SSF52540">
    <property type="entry name" value="P-loop containing nucleoside triphosphate hydrolases"/>
    <property type="match status" value="1"/>
</dbReference>
<feature type="non-terminal residue" evidence="5">
    <location>
        <position position="1"/>
    </location>
</feature>
<dbReference type="Gene3D" id="1.20.5.340">
    <property type="match status" value="3"/>
</dbReference>
<dbReference type="InterPro" id="IPR054471">
    <property type="entry name" value="GPIID_WHD"/>
</dbReference>
<dbReference type="Pfam" id="PF24883">
    <property type="entry name" value="NPHP3_N"/>
    <property type="match status" value="1"/>
</dbReference>
<dbReference type="Proteomes" id="UP000730481">
    <property type="component" value="Unassembled WGS sequence"/>
</dbReference>
<keyword evidence="1" id="KW-0677">Repeat</keyword>
<dbReference type="Pfam" id="PF12697">
    <property type="entry name" value="Abhydrolase_6"/>
    <property type="match status" value="1"/>
</dbReference>
<sequence>MIQAQRNRPPLQVIYQCPGDDVDVDIIAVHGLGANVDWSWTWKSEADPGRLVKWLEDPDMLPAVVPRSRIVLYNYDSRWHVDAPKTRLQLCGEDLARSTHNFRRGTVGRPIVFIGHSLGGNVIQHGLLYANSDNDFKDVANCTVGVVLLGSPLRGTKLQFLPRLLTAMMQPAGSHDGIIKELAYDDPGLRDKLQDFCRMLNTLSIPTSCFFELYESDYGQRRFVSGVIKGMVVEEESACIPGHSRIPLQADHFKMNKFSDPNDRSFLSVSEEIKKMCADALNIVQRRMQPNPIITDRDYILTHRPDARDCLRALFLSDPFEDMQEMKRKKGRRATGTCDWILGTEVLTTWLDDKHNATSFKPPSEILWLYGNPGTGKSTMSMFLAEELSRIFSATTQKTLAYYFCDSGYDTRKTAMAVIRGLLLQLLQQHPSLLEHVLPKFEERGAKAFDSFDALWAMFINAAADKVTGYKYCIVDALDECERESQEIFMSQLQETFGPSRSSHRELNIRILITSRPYPEIREFLEGFANKDLSSFEESKRDIDRFIDERVANLKTKKKYTIKVADQVVQILREKSESIFLWVGLACEELASKDVVSKDAVNRLQKMPRGLHSLYERLLNTALESDGDDGVAIKRLLSIVAVAQRPLSILELAAACELYQDEDKEEREQFTTETIESCRLMVVVQDGKVLLLHQSVKDFLFRPIGFNDGHFIRELGVHASFATRCVDYLVRHFHLGSERQGAWDSLLSYATWFWPDHARMAESEFRIEDAQAEFFVIESQGREAWLRNLRSEAKFFDIYIPEQFSVFHVAAHWGIEYMVDYALLSQASENTSANIPGFVDAVFIDNSNATPLEEATRSGYIAVARRMLDRAEPGMRVSKRVVLAAARSDEMMALLLDRRGDEITITEEVVKAAAKNDFNGSKVMALLLDRRGDEISITEEVVSIIAQNCDQDVMALLLNRRGDKITITEEVLKAAVKNYFNGNKVTALLLDRRGDEITITEDVLKAAAGNKHNGEDVMALLLDRRGDEITITEEVVKAAAMNDFNGSKVMALLLDRRGDEITITEEVVKAAAKNYFNGSKVTALLLDRQGDKITIT</sequence>
<reference evidence="5" key="1">
    <citation type="journal article" date="2017" name="Mycologia">
        <title>Fusarium algeriense, sp. nov., a novel toxigenic crown rot pathogen of durum wheat from Algeria is nested in the Fusarium burgessii species complex.</title>
        <authorList>
            <person name="Laraba I."/>
            <person name="Keddad A."/>
            <person name="Boureghda H."/>
            <person name="Abdallah N."/>
            <person name="Vaughan M.M."/>
            <person name="Proctor R.H."/>
            <person name="Busman M."/>
            <person name="O'Donnell K."/>
        </authorList>
    </citation>
    <scope>NUCLEOTIDE SEQUENCE</scope>
    <source>
        <strain evidence="5">NRRL 25174</strain>
    </source>
</reference>
<dbReference type="Pfam" id="PF23397">
    <property type="entry name" value="DUF7104"/>
    <property type="match status" value="7"/>
</dbReference>
<evidence type="ECO:0000313" key="5">
    <source>
        <dbReference type="EMBL" id="KAF4331870.1"/>
    </source>
</evidence>
<feature type="domain" description="AB hydrolase-1" evidence="2">
    <location>
        <begin position="26"/>
        <end position="173"/>
    </location>
</feature>
<dbReference type="InterPro" id="IPR055530">
    <property type="entry name" value="DUF7104"/>
</dbReference>
<proteinExistence type="predicted"/>
<dbReference type="InterPro" id="IPR056884">
    <property type="entry name" value="NPHP3-like_N"/>
</dbReference>
<comment type="caution">
    <text evidence="5">The sequence shown here is derived from an EMBL/GenBank/DDBJ whole genome shotgun (WGS) entry which is preliminary data.</text>
</comment>
<dbReference type="PANTHER" id="PTHR10039">
    <property type="entry name" value="AMELOGENIN"/>
    <property type="match status" value="1"/>
</dbReference>
<dbReference type="Gene3D" id="3.40.50.300">
    <property type="entry name" value="P-loop containing nucleotide triphosphate hydrolases"/>
    <property type="match status" value="1"/>
</dbReference>
<evidence type="ECO:0000259" key="4">
    <source>
        <dbReference type="Pfam" id="PF24883"/>
    </source>
</evidence>
<dbReference type="InterPro" id="IPR029058">
    <property type="entry name" value="AB_hydrolase_fold"/>
</dbReference>
<organism evidence="5 6">
    <name type="scientific">Fusarium beomiforme</name>
    <dbReference type="NCBI Taxonomy" id="44412"/>
    <lineage>
        <taxon>Eukaryota</taxon>
        <taxon>Fungi</taxon>
        <taxon>Dikarya</taxon>
        <taxon>Ascomycota</taxon>
        <taxon>Pezizomycotina</taxon>
        <taxon>Sordariomycetes</taxon>
        <taxon>Hypocreomycetidae</taxon>
        <taxon>Hypocreales</taxon>
        <taxon>Nectriaceae</taxon>
        <taxon>Fusarium</taxon>
        <taxon>Fusarium burgessii species complex</taxon>
    </lineage>
</organism>
<dbReference type="EMBL" id="PVQB02001344">
    <property type="protein sequence ID" value="KAF4331870.1"/>
    <property type="molecule type" value="Genomic_DNA"/>
</dbReference>
<dbReference type="Gene3D" id="3.40.50.1820">
    <property type="entry name" value="alpha/beta hydrolase"/>
    <property type="match status" value="1"/>
</dbReference>
<evidence type="ECO:0000256" key="1">
    <source>
        <dbReference type="ARBA" id="ARBA00022737"/>
    </source>
</evidence>
<dbReference type="InterPro" id="IPR000073">
    <property type="entry name" value="AB_hydrolase_1"/>
</dbReference>
<name>A0A9P5DQA8_9HYPO</name>
<dbReference type="SUPFAM" id="SSF53474">
    <property type="entry name" value="alpha/beta-Hydrolases"/>
    <property type="match status" value="1"/>
</dbReference>
<gene>
    <name evidence="5" type="ORF">FBEOM_14350</name>
</gene>
<feature type="domain" description="Nephrocystin 3-like N-terminal" evidence="4">
    <location>
        <begin position="336"/>
        <end position="516"/>
    </location>
</feature>
<feature type="domain" description="GPI inositol-deacylase winged helix" evidence="3">
    <location>
        <begin position="633"/>
        <end position="701"/>
    </location>
</feature>
<protein>
    <submittedName>
        <fullName evidence="5">Pfs domain protein</fullName>
    </submittedName>
</protein>